<keyword evidence="3" id="KW-1185">Reference proteome</keyword>
<gene>
    <name evidence="2" type="ORF">RRG08_056991</name>
</gene>
<protein>
    <recommendedName>
        <fullName evidence="1">PiggyBac transposable element-derived protein domain-containing protein</fullName>
    </recommendedName>
</protein>
<dbReference type="EMBL" id="JAWDGP010004530">
    <property type="protein sequence ID" value="KAK3763567.1"/>
    <property type="molecule type" value="Genomic_DNA"/>
</dbReference>
<reference evidence="2" key="1">
    <citation type="journal article" date="2023" name="G3 (Bethesda)">
        <title>A reference genome for the long-term kleptoplast-retaining sea slug Elysia crispata morphotype clarki.</title>
        <authorList>
            <person name="Eastman K.E."/>
            <person name="Pendleton A.L."/>
            <person name="Shaikh M.A."/>
            <person name="Suttiyut T."/>
            <person name="Ogas R."/>
            <person name="Tomko P."/>
            <person name="Gavelis G."/>
            <person name="Widhalm J.R."/>
            <person name="Wisecaver J.H."/>
        </authorList>
    </citation>
    <scope>NUCLEOTIDE SEQUENCE</scope>
    <source>
        <strain evidence="2">ECLA1</strain>
    </source>
</reference>
<sequence length="87" mass="10047">MVQSRLLGQGYCLFTDNFFTKPKLAEYLLHHKTLLSGTIRSNSTDIPKEGMTQRLQVGQSKFWRKGEMLTAAFWEKKRSPSQYSSQS</sequence>
<accession>A0AAE0Z6A3</accession>
<proteinExistence type="predicted"/>
<dbReference type="AlphaFoldDB" id="A0AAE0Z6A3"/>
<evidence type="ECO:0000313" key="2">
    <source>
        <dbReference type="EMBL" id="KAK3763567.1"/>
    </source>
</evidence>
<evidence type="ECO:0000313" key="3">
    <source>
        <dbReference type="Proteomes" id="UP001283361"/>
    </source>
</evidence>
<dbReference type="Pfam" id="PF13843">
    <property type="entry name" value="DDE_Tnp_1_7"/>
    <property type="match status" value="1"/>
</dbReference>
<comment type="caution">
    <text evidence="2">The sequence shown here is derived from an EMBL/GenBank/DDBJ whole genome shotgun (WGS) entry which is preliminary data.</text>
</comment>
<feature type="domain" description="PiggyBac transposable element-derived protein" evidence="1">
    <location>
        <begin position="6"/>
        <end position="85"/>
    </location>
</feature>
<evidence type="ECO:0000259" key="1">
    <source>
        <dbReference type="Pfam" id="PF13843"/>
    </source>
</evidence>
<dbReference type="Proteomes" id="UP001283361">
    <property type="component" value="Unassembled WGS sequence"/>
</dbReference>
<dbReference type="InterPro" id="IPR029526">
    <property type="entry name" value="PGBD"/>
</dbReference>
<organism evidence="2 3">
    <name type="scientific">Elysia crispata</name>
    <name type="common">lettuce slug</name>
    <dbReference type="NCBI Taxonomy" id="231223"/>
    <lineage>
        <taxon>Eukaryota</taxon>
        <taxon>Metazoa</taxon>
        <taxon>Spiralia</taxon>
        <taxon>Lophotrochozoa</taxon>
        <taxon>Mollusca</taxon>
        <taxon>Gastropoda</taxon>
        <taxon>Heterobranchia</taxon>
        <taxon>Euthyneura</taxon>
        <taxon>Panpulmonata</taxon>
        <taxon>Sacoglossa</taxon>
        <taxon>Placobranchoidea</taxon>
        <taxon>Plakobranchidae</taxon>
        <taxon>Elysia</taxon>
    </lineage>
</organism>
<name>A0AAE0Z6A3_9GAST</name>